<comment type="caution">
    <text evidence="1">The sequence shown here is derived from an EMBL/GenBank/DDBJ whole genome shotgun (WGS) entry which is preliminary data.</text>
</comment>
<dbReference type="NCBIfam" id="NF003818">
    <property type="entry name" value="PRK05409.1"/>
    <property type="match status" value="1"/>
</dbReference>
<evidence type="ECO:0000313" key="2">
    <source>
        <dbReference type="Proteomes" id="UP000249754"/>
    </source>
</evidence>
<sequence>MNMEAICDRIIGQHAFHPLKNIVMVGIGFRKDFAEEMLQNNIVQPAFIEVAPENWIGVGGFWKKQFRQALEKYPLYTHGLSLSIGSPDPLDFQFLKKVKAFLLETNAQLYSEHLSYSKCDNAHLYDLLPIPFTHDAVKHVAERIRIVQDVLERKISIEIVSYYSPVAPEITEIEFINNILAEVNCDLLLDVNNVYVNAFNHNYDAKQFIDLLPMERVSYIHMAGHHQVSEKLIIDTHGEAIIDPVFDLFEYSMHRLKRDVPVLLERDFNIPELDELQEEMTRLNEIKTAALKLTPYVTA</sequence>
<dbReference type="RefSeq" id="WP_211321589.1">
    <property type="nucleotide sequence ID" value="NZ_QLLR01000020.1"/>
</dbReference>
<evidence type="ECO:0000313" key="1">
    <source>
        <dbReference type="EMBL" id="RAJ27295.1"/>
    </source>
</evidence>
<protein>
    <submittedName>
        <fullName evidence="1">Uncharacterized protein</fullName>
    </submittedName>
</protein>
<dbReference type="SUPFAM" id="SSF51658">
    <property type="entry name" value="Xylose isomerase-like"/>
    <property type="match status" value="1"/>
</dbReference>
<dbReference type="InterPro" id="IPR036237">
    <property type="entry name" value="Xyl_isomerase-like_sf"/>
</dbReference>
<dbReference type="Pfam" id="PF05114">
    <property type="entry name" value="MbnB_TglH_ChrH"/>
    <property type="match status" value="1"/>
</dbReference>
<dbReference type="PANTHER" id="PTHR42194">
    <property type="entry name" value="UPF0276 PROTEIN HI_1600"/>
    <property type="match status" value="1"/>
</dbReference>
<dbReference type="PANTHER" id="PTHR42194:SF1">
    <property type="entry name" value="UPF0276 PROTEIN HI_1600"/>
    <property type="match status" value="1"/>
</dbReference>
<dbReference type="InterPro" id="IPR007801">
    <property type="entry name" value="MbnB/TglH/ChrH"/>
</dbReference>
<name>A0A327SFD8_9SPHI</name>
<dbReference type="Proteomes" id="UP000249754">
    <property type="component" value="Unassembled WGS sequence"/>
</dbReference>
<dbReference type="EMBL" id="QLLR01000020">
    <property type="protein sequence ID" value="RAJ27295.1"/>
    <property type="molecule type" value="Genomic_DNA"/>
</dbReference>
<organism evidence="1 2">
    <name type="scientific">Pedobacter cryoconitis</name>
    <dbReference type="NCBI Taxonomy" id="188932"/>
    <lineage>
        <taxon>Bacteria</taxon>
        <taxon>Pseudomonadati</taxon>
        <taxon>Bacteroidota</taxon>
        <taxon>Sphingobacteriia</taxon>
        <taxon>Sphingobacteriales</taxon>
        <taxon>Sphingobacteriaceae</taxon>
        <taxon>Pedobacter</taxon>
    </lineage>
</organism>
<dbReference type="Gene3D" id="3.20.20.150">
    <property type="entry name" value="Divalent-metal-dependent TIM barrel enzymes"/>
    <property type="match status" value="1"/>
</dbReference>
<gene>
    <name evidence="1" type="ORF">LY11_03586</name>
</gene>
<reference evidence="1 2" key="1">
    <citation type="submission" date="2018-06" db="EMBL/GenBank/DDBJ databases">
        <title>Genomic Encyclopedia of Archaeal and Bacterial Type Strains, Phase II (KMG-II): from individual species to whole genera.</title>
        <authorList>
            <person name="Goeker M."/>
        </authorList>
    </citation>
    <scope>NUCLEOTIDE SEQUENCE [LARGE SCALE GENOMIC DNA]</scope>
    <source>
        <strain evidence="1 2">DSM 14825</strain>
    </source>
</reference>
<accession>A0A327SFD8</accession>
<proteinExistence type="predicted"/>
<dbReference type="AlphaFoldDB" id="A0A327SFD8"/>